<protein>
    <submittedName>
        <fullName evidence="1">Uncharacterized protein</fullName>
    </submittedName>
</protein>
<name>A0ACC2AWW9_DIPCM</name>
<keyword evidence="2" id="KW-1185">Reference proteome</keyword>
<comment type="caution">
    <text evidence="1">The sequence shown here is derived from an EMBL/GenBank/DDBJ whole genome shotgun (WGS) entry which is preliminary data.</text>
</comment>
<sequence length="740" mass="81508">MQAPGPRDAYLLLLLFGCDNALKGARISSAMAAFVSGAFHAKCGVHERILDLETVDICAEHLNCKDFSVFQCGSSRVGRFSDNGGLLSMCRSLENGGQLRTAFSVCRSLENGGQSRTALPMWRSSENGRRLRTARRLDRSRSFIDDVDSGRSVSIKKSVTDSGRTNLSWICLSNPESGDSVSSESHILQNQDQFVNWFRETWPYIHRHRGSTFVIVIPGEVIAKRYVLDSILQDISLLHGLGIKLVVIPGSQIQIDELLREKNREPKYVGAYRVTDAHALEACKEAAGRIHVDIEAKLSRGPSIVPLRRHGENGRWHEAGGIVSSGNLVSAKRRGVVNGTDFGATGEVKKIEVARIKEALDKNNIVLLSNLGYSKSGEVLNCNTYEVATACAIALQADKLLCLLNGTILNENNQPLRHITIQEADQMIRKRAEASPSCAARDYVEVVAGLDYLKRLGLDKLFSGEQSVTPRSLSSFNVNGFEQNTCFQIDANSSVNTEGSLNANYIKTKGQGFAIGGEERLSRTYGYLSELTAAAFACRGGVRRVQLVDATVEGALLLELYSRDGVGAMVSSDKDYIIRPAMAGDFPRIKYLLQPLVESGTLVNRPSDQLLEELLSFTVVEKDGILIACSALFPYNNEKCGEVAAFVVAKEWRGRGVGDDLLDYLEKKAAKLGLDRIFLLTTRTADWFVHHGFLSCNIDLIPEKKQMSIDLARGSKYYIKYLLSGIQEAPYGMEHELSIY</sequence>
<evidence type="ECO:0000313" key="1">
    <source>
        <dbReference type="EMBL" id="KAJ7522038.1"/>
    </source>
</evidence>
<dbReference type="Proteomes" id="UP001162992">
    <property type="component" value="Chromosome 19"/>
</dbReference>
<organism evidence="1 2">
    <name type="scientific">Diphasiastrum complanatum</name>
    <name type="common">Issler's clubmoss</name>
    <name type="synonym">Lycopodium complanatum</name>
    <dbReference type="NCBI Taxonomy" id="34168"/>
    <lineage>
        <taxon>Eukaryota</taxon>
        <taxon>Viridiplantae</taxon>
        <taxon>Streptophyta</taxon>
        <taxon>Embryophyta</taxon>
        <taxon>Tracheophyta</taxon>
        <taxon>Lycopodiopsida</taxon>
        <taxon>Lycopodiales</taxon>
        <taxon>Lycopodiaceae</taxon>
        <taxon>Lycopodioideae</taxon>
        <taxon>Diphasiastrum</taxon>
    </lineage>
</organism>
<accession>A0ACC2AWW9</accession>
<dbReference type="EMBL" id="CM055110">
    <property type="protein sequence ID" value="KAJ7522038.1"/>
    <property type="molecule type" value="Genomic_DNA"/>
</dbReference>
<proteinExistence type="predicted"/>
<gene>
    <name evidence="1" type="ORF">O6H91_19G080400</name>
</gene>
<reference evidence="2" key="1">
    <citation type="journal article" date="2024" name="Proc. Natl. Acad. Sci. U.S.A.">
        <title>Extraordinary preservation of gene collinearity over three hundred million years revealed in homosporous lycophytes.</title>
        <authorList>
            <person name="Li C."/>
            <person name="Wickell D."/>
            <person name="Kuo L.Y."/>
            <person name="Chen X."/>
            <person name="Nie B."/>
            <person name="Liao X."/>
            <person name="Peng D."/>
            <person name="Ji J."/>
            <person name="Jenkins J."/>
            <person name="Williams M."/>
            <person name="Shu S."/>
            <person name="Plott C."/>
            <person name="Barry K."/>
            <person name="Rajasekar S."/>
            <person name="Grimwood J."/>
            <person name="Han X."/>
            <person name="Sun S."/>
            <person name="Hou Z."/>
            <person name="He W."/>
            <person name="Dai G."/>
            <person name="Sun C."/>
            <person name="Schmutz J."/>
            <person name="Leebens-Mack J.H."/>
            <person name="Li F.W."/>
            <person name="Wang L."/>
        </authorList>
    </citation>
    <scope>NUCLEOTIDE SEQUENCE [LARGE SCALE GENOMIC DNA]</scope>
    <source>
        <strain evidence="2">cv. PW_Plant_1</strain>
    </source>
</reference>
<evidence type="ECO:0000313" key="2">
    <source>
        <dbReference type="Proteomes" id="UP001162992"/>
    </source>
</evidence>